<dbReference type="Pfam" id="PF01758">
    <property type="entry name" value="SBF"/>
    <property type="match status" value="1"/>
</dbReference>
<feature type="transmembrane region" description="Helical" evidence="5">
    <location>
        <begin position="239"/>
        <end position="257"/>
    </location>
</feature>
<organism evidence="6 7">
    <name type="scientific">Marinospirillum celere</name>
    <dbReference type="NCBI Taxonomy" id="1122252"/>
    <lineage>
        <taxon>Bacteria</taxon>
        <taxon>Pseudomonadati</taxon>
        <taxon>Pseudomonadota</taxon>
        <taxon>Gammaproteobacteria</taxon>
        <taxon>Oceanospirillales</taxon>
        <taxon>Oceanospirillaceae</taxon>
        <taxon>Marinospirillum</taxon>
    </lineage>
</organism>
<feature type="transmembrane region" description="Helical" evidence="5">
    <location>
        <begin position="263"/>
        <end position="281"/>
    </location>
</feature>
<feature type="transmembrane region" description="Helical" evidence="5">
    <location>
        <begin position="139"/>
        <end position="159"/>
    </location>
</feature>
<feature type="transmembrane region" description="Helical" evidence="5">
    <location>
        <begin position="68"/>
        <end position="90"/>
    </location>
</feature>
<dbReference type="InterPro" id="IPR038770">
    <property type="entry name" value="Na+/solute_symporter_sf"/>
</dbReference>
<dbReference type="PANTHER" id="PTHR10361:SF24">
    <property type="entry name" value="P3 PROTEIN"/>
    <property type="match status" value="1"/>
</dbReference>
<dbReference type="Gene3D" id="1.20.1530.20">
    <property type="match status" value="1"/>
</dbReference>
<evidence type="ECO:0000256" key="2">
    <source>
        <dbReference type="ARBA" id="ARBA00022692"/>
    </source>
</evidence>
<keyword evidence="3 5" id="KW-1133">Transmembrane helix</keyword>
<name>A0A1I1ETP0_9GAMM</name>
<accession>A0A1I1ETP0</accession>
<evidence type="ECO:0000313" key="7">
    <source>
        <dbReference type="Proteomes" id="UP000199058"/>
    </source>
</evidence>
<dbReference type="InterPro" id="IPR004710">
    <property type="entry name" value="Bilac:Na_transpt"/>
</dbReference>
<dbReference type="Proteomes" id="UP000199058">
    <property type="component" value="Unassembled WGS sequence"/>
</dbReference>
<sequence>MFETLTQIGLPLALIFIMWGVGLTLSPVDFKRVIQQPRGFFLGAFAQLALLPLIALLIIYLFGLRGEIAIGLFILSLCPGGVTSNLYSFLSKGDVGLSVSLTAMVGFITPFTIPLLGAWSINFFSDVDPEFQLPIFKTWLQLMIITVIPVLIGMATRARWSYFAERFEPKISFFSVLVLALLIFTIAVDLGADLWQYILISGPAVVALNLSTMLLGYLLGKWLLHREDQSRTISIEVGLQNGTLALLVTTGILQSSAMSVAPSVYSLLMFATATFFTLAVLHKDKRQQATSQES</sequence>
<feature type="transmembrane region" description="Helical" evidence="5">
    <location>
        <begin position="171"/>
        <end position="188"/>
    </location>
</feature>
<dbReference type="GO" id="GO:0016020">
    <property type="term" value="C:membrane"/>
    <property type="evidence" value="ECO:0007669"/>
    <property type="project" value="UniProtKB-SubCell"/>
</dbReference>
<reference evidence="6 7" key="1">
    <citation type="submission" date="2016-10" db="EMBL/GenBank/DDBJ databases">
        <authorList>
            <person name="de Groot N.N."/>
        </authorList>
    </citation>
    <scope>NUCLEOTIDE SEQUENCE [LARGE SCALE GENOMIC DNA]</scope>
    <source>
        <strain evidence="6 7">DSM 18438</strain>
    </source>
</reference>
<proteinExistence type="predicted"/>
<feature type="transmembrane region" description="Helical" evidence="5">
    <location>
        <begin position="194"/>
        <end position="219"/>
    </location>
</feature>
<dbReference type="InterPro" id="IPR002657">
    <property type="entry name" value="BilAc:Na_symport/Acr3"/>
</dbReference>
<feature type="transmembrane region" description="Helical" evidence="5">
    <location>
        <begin position="97"/>
        <end position="119"/>
    </location>
</feature>
<dbReference type="RefSeq" id="WP_091959561.1">
    <property type="nucleotide sequence ID" value="NZ_FOLH01000001.1"/>
</dbReference>
<dbReference type="PANTHER" id="PTHR10361">
    <property type="entry name" value="SODIUM-BILE ACID COTRANSPORTER"/>
    <property type="match status" value="1"/>
</dbReference>
<keyword evidence="7" id="KW-1185">Reference proteome</keyword>
<dbReference type="STRING" id="1122252.SAMN05660443_0843"/>
<comment type="subcellular location">
    <subcellularLocation>
        <location evidence="1">Membrane</location>
        <topology evidence="1">Multi-pass membrane protein</topology>
    </subcellularLocation>
</comment>
<dbReference type="AlphaFoldDB" id="A0A1I1ETP0"/>
<keyword evidence="4 5" id="KW-0472">Membrane</keyword>
<dbReference type="EMBL" id="FOLH01000001">
    <property type="protein sequence ID" value="SFB90441.1"/>
    <property type="molecule type" value="Genomic_DNA"/>
</dbReference>
<evidence type="ECO:0000256" key="4">
    <source>
        <dbReference type="ARBA" id="ARBA00023136"/>
    </source>
</evidence>
<evidence type="ECO:0000313" key="6">
    <source>
        <dbReference type="EMBL" id="SFB90441.1"/>
    </source>
</evidence>
<gene>
    <name evidence="6" type="ORF">SAMN05660443_0843</name>
</gene>
<evidence type="ECO:0000256" key="3">
    <source>
        <dbReference type="ARBA" id="ARBA00022989"/>
    </source>
</evidence>
<protein>
    <submittedName>
        <fullName evidence="6">Bile acid:Na+ symporter, BASS family</fullName>
    </submittedName>
</protein>
<evidence type="ECO:0000256" key="1">
    <source>
        <dbReference type="ARBA" id="ARBA00004141"/>
    </source>
</evidence>
<keyword evidence="2 5" id="KW-0812">Transmembrane</keyword>
<dbReference type="OrthoDB" id="9806785at2"/>
<feature type="transmembrane region" description="Helical" evidence="5">
    <location>
        <begin position="6"/>
        <end position="28"/>
    </location>
</feature>
<evidence type="ECO:0000256" key="5">
    <source>
        <dbReference type="SAM" id="Phobius"/>
    </source>
</evidence>
<feature type="transmembrane region" description="Helical" evidence="5">
    <location>
        <begin position="40"/>
        <end position="62"/>
    </location>
</feature>